<dbReference type="InterPro" id="IPR028366">
    <property type="entry name" value="PhoU"/>
</dbReference>
<protein>
    <recommendedName>
        <fullName evidence="7">Phosphate-specific transport system accessory protein PhoU</fullName>
    </recommendedName>
</protein>
<dbReference type="PANTHER" id="PTHR42930">
    <property type="entry name" value="PHOSPHATE-SPECIFIC TRANSPORT SYSTEM ACCESSORY PROTEIN PHOU"/>
    <property type="match status" value="1"/>
</dbReference>
<sequence length="221" mass="24585">MRTVYHERLTDLADQLARLCGLTAAAMECATRALLQADAAAAQQVISDHDHMAALRKHAEESAFSLLALQQPVAGELRSIVGSIQVVADLDRMDALAVHVAKIVRRRQPDHVLPTEVEHHFAEMGRAAVELAHCAQEVVMTRNTDMAAHIREQDDEIDELHRQLLTTLMDRDWKHGVSSAVDIALLGRFYERFADHAVEIGRRVVFEATGALLPEQEIGTY</sequence>
<comment type="subunit">
    <text evidence="3 7">Homodimer.</text>
</comment>
<dbReference type="RefSeq" id="WP_075511791.1">
    <property type="nucleotide sequence ID" value="NZ_CP089224.1"/>
</dbReference>
<evidence type="ECO:0000259" key="8">
    <source>
        <dbReference type="Pfam" id="PF01895"/>
    </source>
</evidence>
<evidence type="ECO:0000256" key="5">
    <source>
        <dbReference type="ARBA" id="ARBA00022490"/>
    </source>
</evidence>
<comment type="subcellular location">
    <subcellularLocation>
        <location evidence="1 7">Cytoplasm</location>
    </subcellularLocation>
</comment>
<reference evidence="10" key="1">
    <citation type="submission" date="2016-04" db="EMBL/GenBank/DDBJ databases">
        <authorList>
            <person name="Strapagiel D."/>
            <person name="Borowka P."/>
            <person name="Marciniak B."/>
            <person name="Bakula Z."/>
            <person name="Van Ingen J."/>
            <person name="Safianowska A."/>
            <person name="Dziadek J."/>
            <person name="Jagielski T."/>
        </authorList>
    </citation>
    <scope>NUCLEOTIDE SEQUENCE [LARGE SCALE GENOMIC DNA]</scope>
    <source>
        <strain evidence="10">1010001458</strain>
    </source>
</reference>
<comment type="function">
    <text evidence="7">Plays a role in the regulation of phosphate uptake.</text>
</comment>
<dbReference type="GO" id="GO:0005737">
    <property type="term" value="C:cytoplasm"/>
    <property type="evidence" value="ECO:0007669"/>
    <property type="project" value="UniProtKB-SubCell"/>
</dbReference>
<gene>
    <name evidence="9" type="ORF">A4G28_17390</name>
</gene>
<evidence type="ECO:0000256" key="4">
    <source>
        <dbReference type="ARBA" id="ARBA00022448"/>
    </source>
</evidence>
<evidence type="ECO:0000313" key="10">
    <source>
        <dbReference type="Proteomes" id="UP000077342"/>
    </source>
</evidence>
<keyword evidence="6 7" id="KW-0592">Phosphate transport</keyword>
<keyword evidence="10" id="KW-1185">Reference proteome</keyword>
<organism evidence="9 10">
    <name type="scientific">Mycobacterium ostraviense</name>
    <dbReference type="NCBI Taxonomy" id="2738409"/>
    <lineage>
        <taxon>Bacteria</taxon>
        <taxon>Bacillati</taxon>
        <taxon>Actinomycetota</taxon>
        <taxon>Actinomycetes</taxon>
        <taxon>Mycobacteriales</taxon>
        <taxon>Mycobacteriaceae</taxon>
        <taxon>Mycobacterium</taxon>
    </lineage>
</organism>
<dbReference type="EMBL" id="LWCI01000126">
    <property type="protein sequence ID" value="KZS60461.1"/>
    <property type="molecule type" value="Genomic_DNA"/>
</dbReference>
<keyword evidence="5 7" id="KW-0963">Cytoplasm</keyword>
<keyword evidence="4 7" id="KW-0813">Transport</keyword>
<dbReference type="PANTHER" id="PTHR42930:SF3">
    <property type="entry name" value="PHOSPHATE-SPECIFIC TRANSPORT SYSTEM ACCESSORY PROTEIN PHOU"/>
    <property type="match status" value="1"/>
</dbReference>
<dbReference type="InterPro" id="IPR038078">
    <property type="entry name" value="PhoU-like_sf"/>
</dbReference>
<feature type="domain" description="PhoU" evidence="8">
    <location>
        <begin position="17"/>
        <end position="104"/>
    </location>
</feature>
<dbReference type="NCBIfam" id="TIGR02135">
    <property type="entry name" value="phoU_full"/>
    <property type="match status" value="1"/>
</dbReference>
<comment type="similarity">
    <text evidence="2 7">Belongs to the PhoU family.</text>
</comment>
<dbReference type="PIRSF" id="PIRSF003107">
    <property type="entry name" value="PhoU"/>
    <property type="match status" value="1"/>
</dbReference>
<name>A0A163YI00_9MYCO</name>
<accession>A0A163YI00</accession>
<comment type="caution">
    <text evidence="9">The sequence shown here is derived from an EMBL/GenBank/DDBJ whole genome shotgun (WGS) entry which is preliminary data.</text>
</comment>
<dbReference type="Proteomes" id="UP000077342">
    <property type="component" value="Unassembled WGS sequence"/>
</dbReference>
<evidence type="ECO:0000256" key="1">
    <source>
        <dbReference type="ARBA" id="ARBA00004496"/>
    </source>
</evidence>
<evidence type="ECO:0000313" key="9">
    <source>
        <dbReference type="EMBL" id="KZS60461.1"/>
    </source>
</evidence>
<dbReference type="GO" id="GO:0006817">
    <property type="term" value="P:phosphate ion transport"/>
    <property type="evidence" value="ECO:0007669"/>
    <property type="project" value="UniProtKB-KW"/>
</dbReference>
<dbReference type="InterPro" id="IPR026022">
    <property type="entry name" value="PhoU_dom"/>
</dbReference>
<proteinExistence type="inferred from homology"/>
<dbReference type="GO" id="GO:0045936">
    <property type="term" value="P:negative regulation of phosphate metabolic process"/>
    <property type="evidence" value="ECO:0007669"/>
    <property type="project" value="InterPro"/>
</dbReference>
<dbReference type="AlphaFoldDB" id="A0A163YI00"/>
<dbReference type="Pfam" id="PF01895">
    <property type="entry name" value="PhoU"/>
    <property type="match status" value="2"/>
</dbReference>
<feature type="domain" description="PhoU" evidence="8">
    <location>
        <begin position="122"/>
        <end position="204"/>
    </location>
</feature>
<evidence type="ECO:0000256" key="7">
    <source>
        <dbReference type="PIRNR" id="PIRNR003107"/>
    </source>
</evidence>
<dbReference type="SUPFAM" id="SSF109755">
    <property type="entry name" value="PhoU-like"/>
    <property type="match status" value="1"/>
</dbReference>
<dbReference type="FunFam" id="1.20.58.220:FF:000004">
    <property type="entry name" value="Phosphate-specific transport system accessory protein PhoU"/>
    <property type="match status" value="1"/>
</dbReference>
<evidence type="ECO:0000256" key="6">
    <source>
        <dbReference type="ARBA" id="ARBA00022592"/>
    </source>
</evidence>
<evidence type="ECO:0000256" key="3">
    <source>
        <dbReference type="ARBA" id="ARBA00011738"/>
    </source>
</evidence>
<dbReference type="GO" id="GO:0030643">
    <property type="term" value="P:intracellular phosphate ion homeostasis"/>
    <property type="evidence" value="ECO:0007669"/>
    <property type="project" value="InterPro"/>
</dbReference>
<dbReference type="Gene3D" id="1.20.58.220">
    <property type="entry name" value="Phosphate transport system protein phou homolog 2, domain 2"/>
    <property type="match status" value="1"/>
</dbReference>
<evidence type="ECO:0000256" key="2">
    <source>
        <dbReference type="ARBA" id="ARBA00008107"/>
    </source>
</evidence>